<keyword evidence="1" id="KW-0732">Signal</keyword>
<dbReference type="Gene3D" id="2.40.128.140">
    <property type="entry name" value="Outer membrane protein"/>
    <property type="match status" value="1"/>
</dbReference>
<proteinExistence type="predicted"/>
<dbReference type="AlphaFoldDB" id="A0A251WXC3"/>
<gene>
    <name evidence="2" type="ORF">BVC71_10565</name>
</gene>
<evidence type="ECO:0000313" key="2">
    <source>
        <dbReference type="EMBL" id="OUD09139.1"/>
    </source>
</evidence>
<feature type="signal peptide" evidence="1">
    <location>
        <begin position="1"/>
        <end position="19"/>
    </location>
</feature>
<dbReference type="InterPro" id="IPR037107">
    <property type="entry name" value="Put_OMP_sf"/>
</dbReference>
<evidence type="ECO:0008006" key="4">
    <source>
        <dbReference type="Google" id="ProtNLM"/>
    </source>
</evidence>
<comment type="caution">
    <text evidence="2">The sequence shown here is derived from an EMBL/GenBank/DDBJ whole genome shotgun (WGS) entry which is preliminary data.</text>
</comment>
<protein>
    <recommendedName>
        <fullName evidence="4">DUF2219 domain-containing protein</fullName>
    </recommendedName>
</protein>
<sequence>MRCVFVAIMMSAIAGSATAEGAWAGYSYAGQGRLLNNDFFGDGHDRWRTGSYLLGLGYENPQAPAAISSLELRLRGESIAPRGVTGSMATDRAYAGIWSMGLHSHLRSSDVDLSFGADLVVVGPQTGILELQESLHDILGAQQIDQTVSDNQVVNGVFPTVTAELGHDFVVGKGVAVRPFGEASYGVEDFLRVGVDVSIGDTAQDVVYGRDPVTGQRYKIGESDQTGFGVVLGADYAYVDDSEYFPSDFGTTMKNERLRARAGVAWQFTPDMSAYYGITYLSEEYEGQSEGQFVGSLKLNLNF</sequence>
<evidence type="ECO:0000313" key="3">
    <source>
        <dbReference type="Proteomes" id="UP000194664"/>
    </source>
</evidence>
<dbReference type="Pfam" id="PF09982">
    <property type="entry name" value="LpxR"/>
    <property type="match status" value="1"/>
</dbReference>
<dbReference type="EMBL" id="MSPP01000003">
    <property type="protein sequence ID" value="OUD09139.1"/>
    <property type="molecule type" value="Genomic_DNA"/>
</dbReference>
<dbReference type="InterPro" id="IPR018707">
    <property type="entry name" value="LpxR"/>
</dbReference>
<accession>A0A251WXC3</accession>
<feature type="chain" id="PRO_5012332234" description="DUF2219 domain-containing protein" evidence="1">
    <location>
        <begin position="20"/>
        <end position="303"/>
    </location>
</feature>
<evidence type="ECO:0000256" key="1">
    <source>
        <dbReference type="SAM" id="SignalP"/>
    </source>
</evidence>
<name>A0A251WXC3_9RHOB</name>
<reference evidence="2 3" key="1">
    <citation type="submission" date="2016-12" db="EMBL/GenBank/DDBJ databases">
        <title>The draft genome sequence of HSLHS2.</title>
        <authorList>
            <person name="Hu D."/>
            <person name="Wang L."/>
            <person name="Shao Z."/>
        </authorList>
    </citation>
    <scope>NUCLEOTIDE SEQUENCE [LARGE SCALE GENOMIC DNA]</scope>
    <source>
        <strain evidence="2">MCCC 1A06712</strain>
    </source>
</reference>
<keyword evidence="3" id="KW-1185">Reference proteome</keyword>
<dbReference type="Proteomes" id="UP000194664">
    <property type="component" value="Unassembled WGS sequence"/>
</dbReference>
<organism evidence="2 3">
    <name type="scientific">Marivivens niveibacter</name>
    <dbReference type="NCBI Taxonomy" id="1930667"/>
    <lineage>
        <taxon>Bacteria</taxon>
        <taxon>Pseudomonadati</taxon>
        <taxon>Pseudomonadota</taxon>
        <taxon>Alphaproteobacteria</taxon>
        <taxon>Rhodobacterales</taxon>
        <taxon>Paracoccaceae</taxon>
        <taxon>Marivivens group</taxon>
        <taxon>Marivivens</taxon>
    </lineage>
</organism>